<dbReference type="AlphaFoldDB" id="A0A2S9WQG9"/>
<keyword evidence="11" id="KW-1185">Reference proteome</keyword>
<organism evidence="10 11">
    <name type="scientific">Nonlabens agnitus</name>
    <dbReference type="NCBI Taxonomy" id="870484"/>
    <lineage>
        <taxon>Bacteria</taxon>
        <taxon>Pseudomonadati</taxon>
        <taxon>Bacteroidota</taxon>
        <taxon>Flavobacteriia</taxon>
        <taxon>Flavobacteriales</taxon>
        <taxon>Flavobacteriaceae</taxon>
        <taxon>Nonlabens</taxon>
    </lineage>
</organism>
<proteinExistence type="inferred from homology"/>
<evidence type="ECO:0000259" key="9">
    <source>
        <dbReference type="Pfam" id="PF07715"/>
    </source>
</evidence>
<evidence type="ECO:0000256" key="7">
    <source>
        <dbReference type="PROSITE-ProRule" id="PRU01360"/>
    </source>
</evidence>
<name>A0A2S9WQG9_9FLAO</name>
<dbReference type="SUPFAM" id="SSF56935">
    <property type="entry name" value="Porins"/>
    <property type="match status" value="1"/>
</dbReference>
<dbReference type="Gene3D" id="2.40.170.20">
    <property type="entry name" value="TonB-dependent receptor, beta-barrel domain"/>
    <property type="match status" value="1"/>
</dbReference>
<dbReference type="InterPro" id="IPR039426">
    <property type="entry name" value="TonB-dep_rcpt-like"/>
</dbReference>
<feature type="domain" description="TonB-dependent receptor plug" evidence="9">
    <location>
        <begin position="113"/>
        <end position="219"/>
    </location>
</feature>
<evidence type="ECO:0000256" key="5">
    <source>
        <dbReference type="ARBA" id="ARBA00023136"/>
    </source>
</evidence>
<dbReference type="SUPFAM" id="SSF49464">
    <property type="entry name" value="Carboxypeptidase regulatory domain-like"/>
    <property type="match status" value="1"/>
</dbReference>
<protein>
    <recommendedName>
        <fullName evidence="9">TonB-dependent receptor plug domain-containing protein</fullName>
    </recommendedName>
</protein>
<evidence type="ECO:0000256" key="4">
    <source>
        <dbReference type="ARBA" id="ARBA00022692"/>
    </source>
</evidence>
<dbReference type="InterPro" id="IPR036942">
    <property type="entry name" value="Beta-barrel_TonB_sf"/>
</dbReference>
<dbReference type="RefSeq" id="WP_105981614.1">
    <property type="nucleotide sequence ID" value="NZ_MQUC01000003.1"/>
</dbReference>
<dbReference type="InterPro" id="IPR012910">
    <property type="entry name" value="Plug_dom"/>
</dbReference>
<feature type="chain" id="PRO_5015512998" description="TonB-dependent receptor plug domain-containing protein" evidence="8">
    <location>
        <begin position="23"/>
        <end position="1014"/>
    </location>
</feature>
<evidence type="ECO:0000313" key="11">
    <source>
        <dbReference type="Proteomes" id="UP000239532"/>
    </source>
</evidence>
<dbReference type="NCBIfam" id="TIGR04056">
    <property type="entry name" value="OMP_RagA_SusC"/>
    <property type="match status" value="1"/>
</dbReference>
<comment type="caution">
    <text evidence="10">The sequence shown here is derived from an EMBL/GenBank/DDBJ whole genome shotgun (WGS) entry which is preliminary data.</text>
</comment>
<evidence type="ECO:0000256" key="2">
    <source>
        <dbReference type="ARBA" id="ARBA00022448"/>
    </source>
</evidence>
<evidence type="ECO:0000256" key="6">
    <source>
        <dbReference type="ARBA" id="ARBA00023237"/>
    </source>
</evidence>
<sequence length="1014" mass="111231">MKTKLNGILTLLLALVVQVAFAQQTVTGKVTDPEGQPILGATVLVEGSSKATTTDFDGNYAISASPENTLVISFSGYEPQSFVVGNKTVINVSLKTSLEAVVVQAYRTTTTKENNIAASQLNAEEIVDRPNASVIQRLQGQVPGLTVQTSTGQPGGNAFIQLRGASSLNGNTEPLIIVDGVPVDEDAFATFNPNDVETIVTLVDGAATAIYGNRGANGVILITTKGGKFDSPLQISYSGQTGFTQFIDTDYNRYDSRGLLRLENRLGAGLGQTLTQEEIDNFNINTDWEDIFFQTGTNQNHNLSLRSGGQNVSQFTSVSYNESESALVGRTLQRMSFRTNVNGKSNNGRFRFGTTTYLGFSDSRTAGADGSGSVFFNPIWPAYNGLPYLDPNVNTSELLTGAAAFNFANAPYVNLNSIDFDRDEQDEIKLILGGDAAYDLNDEFTLRYRIGLDYTQVNDLDATSPLSALARVRAGSNDFEPFEGTTTQSTARDIRFNSNVNLGWSKKFGDGTEAEKKHKVDANAYLEYVKGHFESFGFNQVGLDPRTYAPGSGISFIDDNGNSDEVGADAFGTKLETGLFSIFGNVAYDYDKKYGAEVTVRRDKSFRFIENDGWGTFFSAALRWNISEEDFLKDSDAIDLLKLRVSYGEAGNDRISGGFYGALNNTRQLFVTGVGYRDVQTFVPSNTVPVADLTWETVSTINVGVDYALFKNRLYGNLELYNRVTTDLFAPQNISLVNPSSNVNTNVGSLRNNGATLVVNYDLIRAEEPGDFEFTVFANGTYNEDEILELAPEDGRIDNGGLTILQEGQRINEFFLVPYVGVNPANGNLLFRDIDDNITETIDNEDRRFNGKSLNPEFFGGFGFRAAYKNFFIESQFSYVTGTGFLDGDYENLLDTNFAGNGTLSADLERAWTPDNRVTDIPSNNATNLNPAANSDRFFVNSNFLRLRFAQIGYNLPQTLVENSFLNSARIYVTGENLLTFSEFRGSDPEQRQVQTAFDFPQGRIVGFGLDLNF</sequence>
<feature type="signal peptide" evidence="8">
    <location>
        <begin position="1"/>
        <end position="22"/>
    </location>
</feature>
<gene>
    <name evidence="10" type="ORF">BST86_00760</name>
</gene>
<accession>A0A2S9WQG9</accession>
<evidence type="ECO:0000256" key="8">
    <source>
        <dbReference type="SAM" id="SignalP"/>
    </source>
</evidence>
<keyword evidence="5 7" id="KW-0472">Membrane</keyword>
<evidence type="ECO:0000256" key="3">
    <source>
        <dbReference type="ARBA" id="ARBA00022452"/>
    </source>
</evidence>
<dbReference type="PROSITE" id="PS52016">
    <property type="entry name" value="TONB_DEPENDENT_REC_3"/>
    <property type="match status" value="1"/>
</dbReference>
<keyword evidence="3 7" id="KW-1134">Transmembrane beta strand</keyword>
<dbReference type="EMBL" id="MQUC01000003">
    <property type="protein sequence ID" value="PRP65721.1"/>
    <property type="molecule type" value="Genomic_DNA"/>
</dbReference>
<evidence type="ECO:0000313" key="10">
    <source>
        <dbReference type="EMBL" id="PRP65721.1"/>
    </source>
</evidence>
<dbReference type="Proteomes" id="UP000239532">
    <property type="component" value="Unassembled WGS sequence"/>
</dbReference>
<keyword evidence="6 7" id="KW-0998">Cell outer membrane</keyword>
<keyword evidence="4 7" id="KW-0812">Transmembrane</keyword>
<dbReference type="GO" id="GO:0009279">
    <property type="term" value="C:cell outer membrane"/>
    <property type="evidence" value="ECO:0007669"/>
    <property type="project" value="UniProtKB-SubCell"/>
</dbReference>
<dbReference type="Gene3D" id="2.170.130.10">
    <property type="entry name" value="TonB-dependent receptor, plug domain"/>
    <property type="match status" value="1"/>
</dbReference>
<comment type="similarity">
    <text evidence="7">Belongs to the TonB-dependent receptor family.</text>
</comment>
<keyword evidence="8" id="KW-0732">Signal</keyword>
<reference evidence="10 11" key="1">
    <citation type="submission" date="2016-11" db="EMBL/GenBank/DDBJ databases">
        <title>Trade-off between light-utilization and light-protection in marine flavobacteria.</title>
        <authorList>
            <person name="Kumagai Y."/>
        </authorList>
    </citation>
    <scope>NUCLEOTIDE SEQUENCE [LARGE SCALE GENOMIC DNA]</scope>
    <source>
        <strain evidence="10 11">JCM 17109</strain>
    </source>
</reference>
<dbReference type="Gene3D" id="2.60.40.1120">
    <property type="entry name" value="Carboxypeptidase-like, regulatory domain"/>
    <property type="match status" value="1"/>
</dbReference>
<dbReference type="Pfam" id="PF07715">
    <property type="entry name" value="Plug"/>
    <property type="match status" value="1"/>
</dbReference>
<comment type="subcellular location">
    <subcellularLocation>
        <location evidence="1 7">Cell outer membrane</location>
        <topology evidence="1 7">Multi-pass membrane protein</topology>
    </subcellularLocation>
</comment>
<evidence type="ECO:0000256" key="1">
    <source>
        <dbReference type="ARBA" id="ARBA00004571"/>
    </source>
</evidence>
<keyword evidence="2 7" id="KW-0813">Transport</keyword>
<dbReference type="InterPro" id="IPR037066">
    <property type="entry name" value="Plug_dom_sf"/>
</dbReference>
<dbReference type="OrthoDB" id="9768177at2"/>
<dbReference type="InterPro" id="IPR008969">
    <property type="entry name" value="CarboxyPept-like_regulatory"/>
</dbReference>
<dbReference type="InterPro" id="IPR023996">
    <property type="entry name" value="TonB-dep_OMP_SusC/RagA"/>
</dbReference>
<dbReference type="Pfam" id="PF13715">
    <property type="entry name" value="CarbopepD_reg_2"/>
    <property type="match status" value="1"/>
</dbReference>